<accession>A0AAW7Z9M5</accession>
<reference evidence="1" key="1">
    <citation type="journal article" date="2023" name="J. Hazard. Mater.">
        <title>Anaerobic biodegradation of pyrene and benzo[a]pyrene by a new sulfate-reducing Desulforamulus aquiferis strain DSA.</title>
        <authorList>
            <person name="Zhang Z."/>
            <person name="Sun J."/>
            <person name="Gong X."/>
            <person name="Wang C."/>
            <person name="Wang H."/>
        </authorList>
    </citation>
    <scope>NUCLEOTIDE SEQUENCE</scope>
    <source>
        <strain evidence="1">DSA</strain>
    </source>
</reference>
<sequence length="59" mass="7024">MIQKVRVQNKILFEIETIDGIKYFKKEDKEASKRAGKPVYIRRPIDEIFNSDKEVINIK</sequence>
<dbReference type="AlphaFoldDB" id="A0AAW7Z9M5"/>
<keyword evidence="2" id="KW-1185">Reference proteome</keyword>
<dbReference type="EMBL" id="JARPTC010000003">
    <property type="protein sequence ID" value="MDO7786106.1"/>
    <property type="molecule type" value="Genomic_DNA"/>
</dbReference>
<name>A0AAW7Z9M5_9FIRM</name>
<dbReference type="Proteomes" id="UP001172911">
    <property type="component" value="Unassembled WGS sequence"/>
</dbReference>
<protein>
    <submittedName>
        <fullName evidence="1">Uncharacterized protein</fullName>
    </submittedName>
</protein>
<organism evidence="1 2">
    <name type="scientific">Desulforamulus aquiferis</name>
    <dbReference type="NCBI Taxonomy" id="1397668"/>
    <lineage>
        <taxon>Bacteria</taxon>
        <taxon>Bacillati</taxon>
        <taxon>Bacillota</taxon>
        <taxon>Clostridia</taxon>
        <taxon>Eubacteriales</taxon>
        <taxon>Peptococcaceae</taxon>
        <taxon>Desulforamulus</taxon>
    </lineage>
</organism>
<comment type="caution">
    <text evidence="1">The sequence shown here is derived from an EMBL/GenBank/DDBJ whole genome shotgun (WGS) entry which is preliminary data.</text>
</comment>
<gene>
    <name evidence="1" type="ORF">P6N53_02580</name>
</gene>
<reference evidence="1" key="2">
    <citation type="submission" date="2023-03" db="EMBL/GenBank/DDBJ databases">
        <authorList>
            <person name="Zhang Z."/>
        </authorList>
    </citation>
    <scope>NUCLEOTIDE SEQUENCE</scope>
    <source>
        <strain evidence="1">DSA</strain>
    </source>
</reference>
<evidence type="ECO:0000313" key="1">
    <source>
        <dbReference type="EMBL" id="MDO7786106.1"/>
    </source>
</evidence>
<dbReference type="RefSeq" id="WP_304540938.1">
    <property type="nucleotide sequence ID" value="NZ_JARPTC010000003.1"/>
</dbReference>
<evidence type="ECO:0000313" key="2">
    <source>
        <dbReference type="Proteomes" id="UP001172911"/>
    </source>
</evidence>
<proteinExistence type="predicted"/>